<name>A0AAD6V0Z6_9AGAR</name>
<sequence>MFNGIAKTIRVLLLSILLAPILLHTIYRRGLPNIQLVHRRLSNIWFSAVDENGIVGRPTHALATAVSLAKAALNVLVVNKLLASYINEIFVAMQDASFSGPDLPPSRQWRHWRHWLLSAEIKIIFTLFLDQSRWGLVEEGQQDYNMKILRELAELAYRPQTPPDFHLSSLWFQFCLAITLLHESANLLTKYAFPHQLTPKVAHSILDFGEAGEGFEHRVLGAKLVYFRRLRGLLLRDDNEIDYVLEDEDIKIFLHKLFHPTPTTEFNLNLRGKIISTTPPGRTRTITQDERIRLRTVPIGLYPNDLKMPPPIPPGRVRTRPMLGKGICY</sequence>
<comment type="caution">
    <text evidence="1">The sequence shown here is derived from an EMBL/GenBank/DDBJ whole genome shotgun (WGS) entry which is preliminary data.</text>
</comment>
<dbReference type="AlphaFoldDB" id="A0AAD6V0Z6"/>
<keyword evidence="2" id="KW-1185">Reference proteome</keyword>
<protein>
    <submittedName>
        <fullName evidence="1">Uncharacterized protein</fullName>
    </submittedName>
</protein>
<dbReference type="Proteomes" id="UP001219525">
    <property type="component" value="Unassembled WGS sequence"/>
</dbReference>
<accession>A0AAD6V0Z6</accession>
<evidence type="ECO:0000313" key="2">
    <source>
        <dbReference type="Proteomes" id="UP001219525"/>
    </source>
</evidence>
<dbReference type="EMBL" id="JARJCW010000080">
    <property type="protein sequence ID" value="KAJ7196986.1"/>
    <property type="molecule type" value="Genomic_DNA"/>
</dbReference>
<proteinExistence type="predicted"/>
<gene>
    <name evidence="1" type="ORF">GGX14DRAFT_671478</name>
</gene>
<reference evidence="1" key="1">
    <citation type="submission" date="2023-03" db="EMBL/GenBank/DDBJ databases">
        <title>Massive genome expansion in bonnet fungi (Mycena s.s.) driven by repeated elements and novel gene families across ecological guilds.</title>
        <authorList>
            <consortium name="Lawrence Berkeley National Laboratory"/>
            <person name="Harder C.B."/>
            <person name="Miyauchi S."/>
            <person name="Viragh M."/>
            <person name="Kuo A."/>
            <person name="Thoen E."/>
            <person name="Andreopoulos B."/>
            <person name="Lu D."/>
            <person name="Skrede I."/>
            <person name="Drula E."/>
            <person name="Henrissat B."/>
            <person name="Morin E."/>
            <person name="Kohler A."/>
            <person name="Barry K."/>
            <person name="LaButti K."/>
            <person name="Morin E."/>
            <person name="Salamov A."/>
            <person name="Lipzen A."/>
            <person name="Mereny Z."/>
            <person name="Hegedus B."/>
            <person name="Baldrian P."/>
            <person name="Stursova M."/>
            <person name="Weitz H."/>
            <person name="Taylor A."/>
            <person name="Grigoriev I.V."/>
            <person name="Nagy L.G."/>
            <person name="Martin F."/>
            <person name="Kauserud H."/>
        </authorList>
    </citation>
    <scope>NUCLEOTIDE SEQUENCE</scope>
    <source>
        <strain evidence="1">9144</strain>
    </source>
</reference>
<evidence type="ECO:0000313" key="1">
    <source>
        <dbReference type="EMBL" id="KAJ7196986.1"/>
    </source>
</evidence>
<organism evidence="1 2">
    <name type="scientific">Mycena pura</name>
    <dbReference type="NCBI Taxonomy" id="153505"/>
    <lineage>
        <taxon>Eukaryota</taxon>
        <taxon>Fungi</taxon>
        <taxon>Dikarya</taxon>
        <taxon>Basidiomycota</taxon>
        <taxon>Agaricomycotina</taxon>
        <taxon>Agaricomycetes</taxon>
        <taxon>Agaricomycetidae</taxon>
        <taxon>Agaricales</taxon>
        <taxon>Marasmiineae</taxon>
        <taxon>Mycenaceae</taxon>
        <taxon>Mycena</taxon>
    </lineage>
</organism>